<dbReference type="Proteomes" id="UP000219068">
    <property type="component" value="Unassembled WGS sequence"/>
</dbReference>
<reference evidence="1 2" key="1">
    <citation type="submission" date="2017-08" db="EMBL/GenBank/DDBJ databases">
        <authorList>
            <person name="de Groot N.N."/>
        </authorList>
    </citation>
    <scope>NUCLEOTIDE SEQUENCE [LARGE SCALE GENOMIC DNA]</scope>
    <source>
        <strain evidence="1 2">USBA 78</strain>
    </source>
</reference>
<gene>
    <name evidence="1" type="ORF">SAMN05428964_10380</name>
</gene>
<proteinExistence type="predicted"/>
<evidence type="ECO:0000313" key="2">
    <source>
        <dbReference type="Proteomes" id="UP000219068"/>
    </source>
</evidence>
<dbReference type="EMBL" id="OBMM01000003">
    <property type="protein sequence ID" value="SOC20409.1"/>
    <property type="molecule type" value="Genomic_DNA"/>
</dbReference>
<organism evidence="1 2">
    <name type="scientific">Thalassospira xiamenensis</name>
    <dbReference type="NCBI Taxonomy" id="220697"/>
    <lineage>
        <taxon>Bacteria</taxon>
        <taxon>Pseudomonadati</taxon>
        <taxon>Pseudomonadota</taxon>
        <taxon>Alphaproteobacteria</taxon>
        <taxon>Rhodospirillales</taxon>
        <taxon>Thalassospiraceae</taxon>
        <taxon>Thalassospira</taxon>
    </lineage>
</organism>
<accession>A0A285TE60</accession>
<dbReference type="RefSeq" id="WP_170954132.1">
    <property type="nucleotide sequence ID" value="NZ_OBMM01000003.1"/>
</dbReference>
<dbReference type="AlphaFoldDB" id="A0A285TE60"/>
<sequence length="141" mass="15652">MTPTSSDQTKLRDAVEAARKRGRKLFAEIFAGEEMKTSEEFAALLGVSVATVHNRRRRGELIGLKGAVKGYRFPIWQLNKDGKPYAILDELHDRLGGSWSVYRLLTQHHGELDGVTGLEALQKGQDAQVVDLAETVGRDFS</sequence>
<protein>
    <submittedName>
        <fullName evidence="1">Helix-turn-helix domain-containing protein</fullName>
    </submittedName>
</protein>
<evidence type="ECO:0000313" key="1">
    <source>
        <dbReference type="EMBL" id="SOC20409.1"/>
    </source>
</evidence>
<name>A0A285TE60_9PROT</name>